<sequence>MAKQVTFEEIKAQSLSRSRSVSPRKRQMTISDGGQHTTKRLCLDHRFGGTSRQGTQARTLLTYTGTSLPSVSSPEILEQSDLDMQTLVRSRRSSDPSLYCCDYNKAKKESREGMPGKPEFGGAYVCDQCRGVEYREDRDKDVEDVFFDPE</sequence>
<dbReference type="Proteomes" id="UP000091956">
    <property type="component" value="Unassembled WGS sequence"/>
</dbReference>
<proteinExistence type="predicted"/>
<dbReference type="AlphaFoldDB" id="A0A1B8GY05"/>
<feature type="compositionally biased region" description="Basic and acidic residues" evidence="1">
    <location>
        <begin position="1"/>
        <end position="11"/>
    </location>
</feature>
<keyword evidence="3" id="KW-1185">Reference proteome</keyword>
<dbReference type="RefSeq" id="XP_018134438.1">
    <property type="nucleotide sequence ID" value="XM_018270583.1"/>
</dbReference>
<name>A0A1B8GY05_9PEZI</name>
<reference evidence="2 3" key="1">
    <citation type="submission" date="2016-03" db="EMBL/GenBank/DDBJ databases">
        <title>Comparative genomics of Pseudogymnoascus destructans, the fungus causing white-nose syndrome of bats.</title>
        <authorList>
            <person name="Palmer J.M."/>
            <person name="Drees K.P."/>
            <person name="Foster J.T."/>
            <person name="Lindner D.L."/>
        </authorList>
    </citation>
    <scope>NUCLEOTIDE SEQUENCE [LARGE SCALE GENOMIC DNA]</scope>
    <source>
        <strain evidence="2 3">UAMH 10579</strain>
    </source>
</reference>
<evidence type="ECO:0000313" key="2">
    <source>
        <dbReference type="EMBL" id="OBU00706.1"/>
    </source>
</evidence>
<dbReference type="EMBL" id="KV460208">
    <property type="protein sequence ID" value="OBU00706.1"/>
    <property type="molecule type" value="Genomic_DNA"/>
</dbReference>
<evidence type="ECO:0000313" key="3">
    <source>
        <dbReference type="Proteomes" id="UP000091956"/>
    </source>
</evidence>
<feature type="region of interest" description="Disordered" evidence="1">
    <location>
        <begin position="1"/>
        <end position="36"/>
    </location>
</feature>
<gene>
    <name evidence="2" type="ORF">VE01_01055</name>
</gene>
<evidence type="ECO:0000256" key="1">
    <source>
        <dbReference type="SAM" id="MobiDB-lite"/>
    </source>
</evidence>
<accession>A0A1B8GY05</accession>
<dbReference type="OrthoDB" id="2142759at2759"/>
<reference evidence="3" key="2">
    <citation type="journal article" date="2018" name="Nat. Commun.">
        <title>Extreme sensitivity to ultraviolet light in the fungal pathogen causing white-nose syndrome of bats.</title>
        <authorList>
            <person name="Palmer J.M."/>
            <person name="Drees K.P."/>
            <person name="Foster J.T."/>
            <person name="Lindner D.L."/>
        </authorList>
    </citation>
    <scope>NUCLEOTIDE SEQUENCE [LARGE SCALE GENOMIC DNA]</scope>
    <source>
        <strain evidence="3">UAMH 10579</strain>
    </source>
</reference>
<protein>
    <submittedName>
        <fullName evidence="2">Uncharacterized protein</fullName>
    </submittedName>
</protein>
<organism evidence="2 3">
    <name type="scientific">Pseudogymnoascus verrucosus</name>
    <dbReference type="NCBI Taxonomy" id="342668"/>
    <lineage>
        <taxon>Eukaryota</taxon>
        <taxon>Fungi</taxon>
        <taxon>Dikarya</taxon>
        <taxon>Ascomycota</taxon>
        <taxon>Pezizomycotina</taxon>
        <taxon>Leotiomycetes</taxon>
        <taxon>Thelebolales</taxon>
        <taxon>Thelebolaceae</taxon>
        <taxon>Pseudogymnoascus</taxon>
    </lineage>
</organism>
<dbReference type="GeneID" id="28834441"/>